<dbReference type="SUPFAM" id="SSF48371">
    <property type="entry name" value="ARM repeat"/>
    <property type="match status" value="1"/>
</dbReference>
<proteinExistence type="predicted"/>
<evidence type="ECO:0000313" key="3">
    <source>
        <dbReference type="Proteomes" id="UP001430356"/>
    </source>
</evidence>
<dbReference type="InterPro" id="IPR016024">
    <property type="entry name" value="ARM-type_fold"/>
</dbReference>
<gene>
    <name evidence="2" type="ORF">NESM_000764400</name>
</gene>
<keyword evidence="3" id="KW-1185">Reference proteome</keyword>
<reference evidence="2 3" key="1">
    <citation type="journal article" date="2021" name="MBio">
        <title>A New Model Trypanosomatid, Novymonas esmeraldas: Genomic Perception of Its 'Candidatus Pandoraea novymonadis' Endosymbiont.</title>
        <authorList>
            <person name="Zakharova A."/>
            <person name="Saura A."/>
            <person name="Butenko A."/>
            <person name="Podesvova L."/>
            <person name="Warmusova S."/>
            <person name="Kostygov A.Y."/>
            <person name="Nenarokova A."/>
            <person name="Lukes J."/>
            <person name="Opperdoes F.R."/>
            <person name="Yurchenko V."/>
        </authorList>
    </citation>
    <scope>NUCLEOTIDE SEQUENCE [LARGE SCALE GENOMIC DNA]</scope>
    <source>
        <strain evidence="2 3">E262AT.01</strain>
    </source>
</reference>
<name>A0AAW0EVG6_9TRYP</name>
<evidence type="ECO:0000313" key="2">
    <source>
        <dbReference type="EMBL" id="KAK7198083.1"/>
    </source>
</evidence>
<evidence type="ECO:0000256" key="1">
    <source>
        <dbReference type="SAM" id="MobiDB-lite"/>
    </source>
</evidence>
<feature type="compositionally biased region" description="Low complexity" evidence="1">
    <location>
        <begin position="741"/>
        <end position="750"/>
    </location>
</feature>
<feature type="compositionally biased region" description="Polar residues" evidence="1">
    <location>
        <begin position="1026"/>
        <end position="1035"/>
    </location>
</feature>
<dbReference type="EMBL" id="JAECZO010000131">
    <property type="protein sequence ID" value="KAK7198083.1"/>
    <property type="molecule type" value="Genomic_DNA"/>
</dbReference>
<feature type="region of interest" description="Disordered" evidence="1">
    <location>
        <begin position="728"/>
        <end position="753"/>
    </location>
</feature>
<feature type="region of interest" description="Disordered" evidence="1">
    <location>
        <begin position="1026"/>
        <end position="1057"/>
    </location>
</feature>
<accession>A0AAW0EVG6</accession>
<comment type="caution">
    <text evidence="2">The sequence shown here is derived from an EMBL/GenBank/DDBJ whole genome shotgun (WGS) entry which is preliminary data.</text>
</comment>
<organism evidence="2 3">
    <name type="scientific">Novymonas esmeraldas</name>
    <dbReference type="NCBI Taxonomy" id="1808958"/>
    <lineage>
        <taxon>Eukaryota</taxon>
        <taxon>Discoba</taxon>
        <taxon>Euglenozoa</taxon>
        <taxon>Kinetoplastea</taxon>
        <taxon>Metakinetoplastina</taxon>
        <taxon>Trypanosomatida</taxon>
        <taxon>Trypanosomatidae</taxon>
        <taxon>Novymonas</taxon>
    </lineage>
</organism>
<sequence>MQWTAVEQDQLHRFLEGFTNPDPAVQASNVGQLHALSHHPAALVSTLAVLCDGTASATVRLSATTVARQLLRHTDRLPHYLSAASSGPAAAAESITCALLEVAVPSTWSATPCTADALTRPLRRAAGCLIASLLHALASTGLTSSATAVVSHLLSTLLHHTDAALVSAAAVPGEPGQRVAQHGARCAALLRELCETALAPSKELREWVGGGVPQSVSLCSSFTQLLHPLERRLETEQATGGAATRETMSWWEDTLAAFYVCCECGVFPCVTSEFLHSSADEHLPAAQALRTVCAAVLAVQCNIEHLILRRVLLPCLESLRRRVVDGAASSQPCLVSAAPVVAVGMRYMADAIALDAFESRHDVFAAAAVPLLAELCRGVCAAELHYDGAGEPDSVHAAVLACVGFVTDWSQAAAAHLLFPCAADNATHLYGMLVDLAALPPSIAAALEERTTHVPDGAAQLLVTTATGRRRGARSGHTQRELDADAVEEAADTTLVGRGRRDDTFLADALDAALPDNGTLRHAVAWCAASLSCHQGWVLAVAPLVVHGGLAAVDAASPAVVCAAESALFVRNELLDGLLVDEEVMTALTAAAPGELEHSLAAQVRTAVGLLAPSTQPSPDVPVPFFLRVQAVRFLGRLVVGTLAAWERDSAAATAAGMDLSDSRVRRQTDAVMLAAGGVGGLLGLLLGCLAAEVSKAVQVECVKNMSAVVSSCLRVLASVAQTRRRGGDVASDLEEESLDDSSSSSSSSSNSGVVSNCGDAADATTSHDGAAAVAVLAFCSAFGVDSDLGAIVEVLGVVGTHLPTLQWSVRQAVYHLLSDALPSLWQTAPLLEPSLACMAPGASFAQHTCPIRRTTAALLEALAGHYTTLLNTSSPPLLEMATLLTTMSDVATVMDGAALEAVVPWILQVAHHMLHHYAHHLSASAHLGRSLPPESTSGVVDMTDMCMVSLDLVSCVCDAILDRDAVLTQQLPSHSSCDAAAPLDAQMMALTAALLHPISASDGSGAVALPNRCMALLALCQSSPDHPSHTSASPRHSRELGGADVEEGESEDAASASDAFGEVRRASFAIVYDCTFLVAYPSSLFRSSSSATPIRPEVESGLSDALGGELFALCVNELLPSHGSTLSAQLRSTAARNVAASDAWLCLGALLSLWDQQHWLASRCAASGVHLACVSNRGPRSLLTTHGAESPGEVQARVLHTLDSLVALLQDRRATITSTLRLNMTTAACGLAALLCSPPHSHPDPCGTAPSECALPLPTISALCFIASSTRVQAFAAHAARGDLSGIGEAAHILWCVGRVWREAVSRLPHNALCSLVRSHGKDAVKTSVWWTRWVFGSEKRVAAAAATPFWAALVELWRPVAHTLAQAAHGRVLSLTSEQLSALALLQTSYQQ</sequence>
<protein>
    <submittedName>
        <fullName evidence="2">Uncharacterized protein</fullName>
    </submittedName>
</protein>
<dbReference type="Proteomes" id="UP001430356">
    <property type="component" value="Unassembled WGS sequence"/>
</dbReference>